<dbReference type="VEuPathDB" id="FungiDB:ASPTUDRAFT_39618"/>
<protein>
    <submittedName>
        <fullName evidence="1">Uncharacterized protein</fullName>
    </submittedName>
</protein>
<accession>A0A1L9NBK8</accession>
<dbReference type="Proteomes" id="UP000184304">
    <property type="component" value="Unassembled WGS sequence"/>
</dbReference>
<evidence type="ECO:0000313" key="1">
    <source>
        <dbReference type="EMBL" id="OJI86663.1"/>
    </source>
</evidence>
<name>A0A1L9NBK8_ASPTC</name>
<dbReference type="EMBL" id="KV878187">
    <property type="protein sequence ID" value="OJI86663.1"/>
    <property type="molecule type" value="Genomic_DNA"/>
</dbReference>
<organism evidence="1 2">
    <name type="scientific">Aspergillus tubingensis (strain CBS 134.48)</name>
    <dbReference type="NCBI Taxonomy" id="767770"/>
    <lineage>
        <taxon>Eukaryota</taxon>
        <taxon>Fungi</taxon>
        <taxon>Dikarya</taxon>
        <taxon>Ascomycota</taxon>
        <taxon>Pezizomycotina</taxon>
        <taxon>Eurotiomycetes</taxon>
        <taxon>Eurotiomycetidae</taxon>
        <taxon>Eurotiales</taxon>
        <taxon>Aspergillaceae</taxon>
        <taxon>Aspergillus</taxon>
        <taxon>Aspergillus subgen. Circumdati</taxon>
    </lineage>
</organism>
<evidence type="ECO:0000313" key="2">
    <source>
        <dbReference type="Proteomes" id="UP000184304"/>
    </source>
</evidence>
<keyword evidence="2" id="KW-1185">Reference proteome</keyword>
<proteinExistence type="predicted"/>
<sequence length="72" mass="7747">MSNLFIWPGSLSSPGAGLAIRPHTKSRACLVDQLMRVPAEMGLLSCTTDKMAPGLRKVSLKDPVCNHHCGDE</sequence>
<reference evidence="2" key="1">
    <citation type="journal article" date="2017" name="Genome Biol.">
        <title>Comparative genomics reveals high biological diversity and specific adaptations in the industrially and medically important fungal genus Aspergillus.</title>
        <authorList>
            <person name="de Vries R.P."/>
            <person name="Riley R."/>
            <person name="Wiebenga A."/>
            <person name="Aguilar-Osorio G."/>
            <person name="Amillis S."/>
            <person name="Uchima C.A."/>
            <person name="Anderluh G."/>
            <person name="Asadollahi M."/>
            <person name="Askin M."/>
            <person name="Barry K."/>
            <person name="Battaglia E."/>
            <person name="Bayram O."/>
            <person name="Benocci T."/>
            <person name="Braus-Stromeyer S.A."/>
            <person name="Caldana C."/>
            <person name="Canovas D."/>
            <person name="Cerqueira G.C."/>
            <person name="Chen F."/>
            <person name="Chen W."/>
            <person name="Choi C."/>
            <person name="Clum A."/>
            <person name="Dos Santos R.A."/>
            <person name="Damasio A.R."/>
            <person name="Diallinas G."/>
            <person name="Emri T."/>
            <person name="Fekete E."/>
            <person name="Flipphi M."/>
            <person name="Freyberg S."/>
            <person name="Gallo A."/>
            <person name="Gournas C."/>
            <person name="Habgood R."/>
            <person name="Hainaut M."/>
            <person name="Harispe M.L."/>
            <person name="Henrissat B."/>
            <person name="Hilden K.S."/>
            <person name="Hope R."/>
            <person name="Hossain A."/>
            <person name="Karabika E."/>
            <person name="Karaffa L."/>
            <person name="Karanyi Z."/>
            <person name="Krasevec N."/>
            <person name="Kuo A."/>
            <person name="Kusch H."/>
            <person name="LaButti K."/>
            <person name="Lagendijk E.L."/>
            <person name="Lapidus A."/>
            <person name="Levasseur A."/>
            <person name="Lindquist E."/>
            <person name="Lipzen A."/>
            <person name="Logrieco A.F."/>
            <person name="MacCabe A."/>
            <person name="Maekelae M.R."/>
            <person name="Malavazi I."/>
            <person name="Melin P."/>
            <person name="Meyer V."/>
            <person name="Mielnichuk N."/>
            <person name="Miskei M."/>
            <person name="Molnar A.P."/>
            <person name="Mule G."/>
            <person name="Ngan C.Y."/>
            <person name="Orejas M."/>
            <person name="Orosz E."/>
            <person name="Ouedraogo J.P."/>
            <person name="Overkamp K.M."/>
            <person name="Park H.-S."/>
            <person name="Perrone G."/>
            <person name="Piumi F."/>
            <person name="Punt P.J."/>
            <person name="Ram A.F."/>
            <person name="Ramon A."/>
            <person name="Rauscher S."/>
            <person name="Record E."/>
            <person name="Riano-Pachon D.M."/>
            <person name="Robert V."/>
            <person name="Roehrig J."/>
            <person name="Ruller R."/>
            <person name="Salamov A."/>
            <person name="Salih N.S."/>
            <person name="Samson R.A."/>
            <person name="Sandor E."/>
            <person name="Sanguinetti M."/>
            <person name="Schuetze T."/>
            <person name="Sepcic K."/>
            <person name="Shelest E."/>
            <person name="Sherlock G."/>
            <person name="Sophianopoulou V."/>
            <person name="Squina F.M."/>
            <person name="Sun H."/>
            <person name="Susca A."/>
            <person name="Todd R.B."/>
            <person name="Tsang A."/>
            <person name="Unkles S.E."/>
            <person name="van de Wiele N."/>
            <person name="van Rossen-Uffink D."/>
            <person name="Oliveira J.V."/>
            <person name="Vesth T.C."/>
            <person name="Visser J."/>
            <person name="Yu J.-H."/>
            <person name="Zhou M."/>
            <person name="Andersen M.R."/>
            <person name="Archer D.B."/>
            <person name="Baker S.E."/>
            <person name="Benoit I."/>
            <person name="Brakhage A.A."/>
            <person name="Braus G.H."/>
            <person name="Fischer R."/>
            <person name="Frisvad J.C."/>
            <person name="Goldman G.H."/>
            <person name="Houbraken J."/>
            <person name="Oakley B."/>
            <person name="Pocsi I."/>
            <person name="Scazzocchio C."/>
            <person name="Seiboth B."/>
            <person name="vanKuyk P.A."/>
            <person name="Wortman J."/>
            <person name="Dyer P.S."/>
            <person name="Grigoriev I.V."/>
        </authorList>
    </citation>
    <scope>NUCLEOTIDE SEQUENCE [LARGE SCALE GENOMIC DNA]</scope>
    <source>
        <strain evidence="2">CBS 134.48</strain>
    </source>
</reference>
<dbReference type="AlphaFoldDB" id="A0A1L9NBK8"/>
<gene>
    <name evidence="1" type="ORF">ASPTUDRAFT_39618</name>
</gene>